<evidence type="ECO:0000313" key="1">
    <source>
        <dbReference type="EMBL" id="MDR6891429.1"/>
    </source>
</evidence>
<sequence length="337" mass="34881">MTEAPLVVLHGDVPGATRLEAARWSIGETAESGRVPVPDPREEKPWLLLRTVSLLADAFVDLQPYGARLQSRPTRLSEQEAAEFRQDLEAFAVAAALEGAEGLTASLTICGPVTLASRLHTHAGESLLSDRGAARFVAESLAEGVARLAGRLTADHGIGLELLLVEDRLEDAADGRVRTASRFATYRALGPSGVRELWQPWAAAGQSRPGARDLLAGVESAATAAEALAAGGLAGVVPATGAPWSPRALEAWAPLVEAGSLVLPALSVRSGRAGLRSAARDLIAAADAVGLAEDARGRLGVALGEGLRAQGAEASGIVAELRRSGEALRGGAERPRH</sequence>
<dbReference type="EMBL" id="JAVDUI010000001">
    <property type="protein sequence ID" value="MDR6891429.1"/>
    <property type="molecule type" value="Genomic_DNA"/>
</dbReference>
<protein>
    <submittedName>
        <fullName evidence="1">Uncharacterized protein</fullName>
    </submittedName>
</protein>
<proteinExistence type="predicted"/>
<organism evidence="1 2">
    <name type="scientific">Falsarthrobacter nasiphocae</name>
    <dbReference type="NCBI Taxonomy" id="189863"/>
    <lineage>
        <taxon>Bacteria</taxon>
        <taxon>Bacillati</taxon>
        <taxon>Actinomycetota</taxon>
        <taxon>Actinomycetes</taxon>
        <taxon>Micrococcales</taxon>
        <taxon>Micrococcaceae</taxon>
        <taxon>Falsarthrobacter</taxon>
    </lineage>
</organism>
<gene>
    <name evidence="1" type="ORF">J2S35_000369</name>
</gene>
<dbReference type="Proteomes" id="UP001247307">
    <property type="component" value="Unassembled WGS sequence"/>
</dbReference>
<comment type="caution">
    <text evidence="1">The sequence shown here is derived from an EMBL/GenBank/DDBJ whole genome shotgun (WGS) entry which is preliminary data.</text>
</comment>
<dbReference type="RefSeq" id="WP_309849214.1">
    <property type="nucleotide sequence ID" value="NZ_BAAAIU010000024.1"/>
</dbReference>
<accession>A0AAE4C6F3</accession>
<dbReference type="AlphaFoldDB" id="A0AAE4C6F3"/>
<reference evidence="1" key="1">
    <citation type="submission" date="2023-07" db="EMBL/GenBank/DDBJ databases">
        <title>Sequencing the genomes of 1000 actinobacteria strains.</title>
        <authorList>
            <person name="Klenk H.-P."/>
        </authorList>
    </citation>
    <scope>NUCLEOTIDE SEQUENCE</scope>
    <source>
        <strain evidence="1">DSM 13988</strain>
    </source>
</reference>
<name>A0AAE4C6F3_9MICC</name>
<keyword evidence="2" id="KW-1185">Reference proteome</keyword>
<evidence type="ECO:0000313" key="2">
    <source>
        <dbReference type="Proteomes" id="UP001247307"/>
    </source>
</evidence>